<dbReference type="Proteomes" id="UP000542353">
    <property type="component" value="Unassembled WGS sequence"/>
</dbReference>
<gene>
    <name evidence="3" type="ORF">HNR60_001914</name>
</gene>
<proteinExistence type="predicted"/>
<feature type="domain" description="Putative Flp pilus-assembly TadG-like N-terminal" evidence="2">
    <location>
        <begin position="52"/>
        <end position="95"/>
    </location>
</feature>
<name>A0A7W8DYU8_9BRAD</name>
<sequence length="506" mass="54148">MTLFCRRSLPSVHGIGPKCPHRTRILGKAMPLASPLRRLRRAAQAFRTANQGNIAVLFGLAIIPLISFVGVAVDYSRAAAARTAMQAAVDSATLMVSKDYASGVIQQSDIQTTADKYFRALYTGTGAGSLDVKATYTAKSADGTSTVVLKTTGSLPTSFLKVAGFTEIPFAATSTSTWGATRLRVAMALDVTGSMQYDDKLAAMKTAAIKLVNTLKASATTDEDVYISIVPFNVMVDVGTANKNATWLDWDTNYGSCKSNNTKKSTCQAAGETWSNNSCISKYTRKSLCVAAGETWTASNVSNWQGCVTDRTTTGDYDIKKTAPTTATPATLFLAQPYSSCPLSLLPMKSAYKATESDTSTDVTTLKGKINKLDAEGNTNQPIGLFWAWMSLQLGDPLNTPVKDTDYKYTDAIILLSDGDNTQSGYSSSVSVIDARQKKLCDNIKDPLNGTTTIFTIQVNTDGDDESAVLKYCASDGQFFQSTTADQIAVAFQSIGSSLTKLRLAQ</sequence>
<organism evidence="3 4">
    <name type="scientific">Rhodopseudomonas rhenobacensis</name>
    <dbReference type="NCBI Taxonomy" id="87461"/>
    <lineage>
        <taxon>Bacteria</taxon>
        <taxon>Pseudomonadati</taxon>
        <taxon>Pseudomonadota</taxon>
        <taxon>Alphaproteobacteria</taxon>
        <taxon>Hyphomicrobiales</taxon>
        <taxon>Nitrobacteraceae</taxon>
        <taxon>Rhodopseudomonas</taxon>
    </lineage>
</organism>
<keyword evidence="1" id="KW-1133">Transmembrane helix</keyword>
<accession>A0A7W8DYU8</accession>
<dbReference type="EMBL" id="JACHIH010000009">
    <property type="protein sequence ID" value="MBB5047162.1"/>
    <property type="molecule type" value="Genomic_DNA"/>
</dbReference>
<keyword evidence="1" id="KW-0812">Transmembrane</keyword>
<evidence type="ECO:0000313" key="3">
    <source>
        <dbReference type="EMBL" id="MBB5047162.1"/>
    </source>
</evidence>
<dbReference type="InterPro" id="IPR036465">
    <property type="entry name" value="vWFA_dom_sf"/>
</dbReference>
<dbReference type="Pfam" id="PF13400">
    <property type="entry name" value="Tad"/>
    <property type="match status" value="1"/>
</dbReference>
<evidence type="ECO:0000259" key="2">
    <source>
        <dbReference type="Pfam" id="PF13400"/>
    </source>
</evidence>
<dbReference type="InterPro" id="IPR028087">
    <property type="entry name" value="Tad_N"/>
</dbReference>
<reference evidence="3 4" key="1">
    <citation type="submission" date="2020-08" db="EMBL/GenBank/DDBJ databases">
        <title>Genomic Encyclopedia of Type Strains, Phase IV (KMG-IV): sequencing the most valuable type-strain genomes for metagenomic binning, comparative biology and taxonomic classification.</title>
        <authorList>
            <person name="Goeker M."/>
        </authorList>
    </citation>
    <scope>NUCLEOTIDE SEQUENCE [LARGE SCALE GENOMIC DNA]</scope>
    <source>
        <strain evidence="3 4">DSM 12706</strain>
    </source>
</reference>
<evidence type="ECO:0000256" key="1">
    <source>
        <dbReference type="SAM" id="Phobius"/>
    </source>
</evidence>
<dbReference type="AlphaFoldDB" id="A0A7W8DYU8"/>
<keyword evidence="1" id="KW-0472">Membrane</keyword>
<comment type="caution">
    <text evidence="3">The sequence shown here is derived from an EMBL/GenBank/DDBJ whole genome shotgun (WGS) entry which is preliminary data.</text>
</comment>
<dbReference type="Gene3D" id="3.40.50.410">
    <property type="entry name" value="von Willebrand factor, type A domain"/>
    <property type="match status" value="1"/>
</dbReference>
<keyword evidence="4" id="KW-1185">Reference proteome</keyword>
<feature type="transmembrane region" description="Helical" evidence="1">
    <location>
        <begin position="54"/>
        <end position="73"/>
    </location>
</feature>
<protein>
    <submittedName>
        <fullName evidence="3">Flp pilus assembly protein TadG</fullName>
    </submittedName>
</protein>
<dbReference type="SUPFAM" id="SSF53300">
    <property type="entry name" value="vWA-like"/>
    <property type="match status" value="1"/>
</dbReference>
<evidence type="ECO:0000313" key="4">
    <source>
        <dbReference type="Proteomes" id="UP000542353"/>
    </source>
</evidence>